<organism evidence="1">
    <name type="scientific">bioreactor metagenome</name>
    <dbReference type="NCBI Taxonomy" id="1076179"/>
    <lineage>
        <taxon>unclassified sequences</taxon>
        <taxon>metagenomes</taxon>
        <taxon>ecological metagenomes</taxon>
    </lineage>
</organism>
<protein>
    <submittedName>
        <fullName evidence="1">Uncharacterized protein</fullName>
    </submittedName>
</protein>
<gene>
    <name evidence="1" type="ORF">SDC9_164314</name>
</gene>
<dbReference type="AlphaFoldDB" id="A0A645FRA2"/>
<accession>A0A645FRA2</accession>
<name>A0A645FRA2_9ZZZZ</name>
<proteinExistence type="predicted"/>
<evidence type="ECO:0000313" key="1">
    <source>
        <dbReference type="EMBL" id="MPN16965.1"/>
    </source>
</evidence>
<reference evidence="1" key="1">
    <citation type="submission" date="2019-08" db="EMBL/GenBank/DDBJ databases">
        <authorList>
            <person name="Kucharzyk K."/>
            <person name="Murdoch R.W."/>
            <person name="Higgins S."/>
            <person name="Loffler F."/>
        </authorList>
    </citation>
    <scope>NUCLEOTIDE SEQUENCE</scope>
</reference>
<sequence length="178" mass="18172">MLGNGKNGFSPAHRVSLEWILYDERLPNRQPGIVWQVIVCGQQGEGDAPGLGDGKQGVAGLNNVNFHDATLDRRDVLAAGIAHSPAEAYQIPAVVLVDDGELCAVVGPGDDGGAGVWLAADVEIASGGGVHDAGPLGTGQQEGDAEKLGERLYDVLGDGVQIAGDPGCVLGVVVVAQF</sequence>
<dbReference type="EMBL" id="VSSQ01063984">
    <property type="protein sequence ID" value="MPN16965.1"/>
    <property type="molecule type" value="Genomic_DNA"/>
</dbReference>
<comment type="caution">
    <text evidence="1">The sequence shown here is derived from an EMBL/GenBank/DDBJ whole genome shotgun (WGS) entry which is preliminary data.</text>
</comment>